<keyword evidence="1" id="KW-0808">Transferase</keyword>
<organism evidence="4 5">
    <name type="scientific">Halobacillus campisalis</name>
    <dbReference type="NCBI Taxonomy" id="435909"/>
    <lineage>
        <taxon>Bacteria</taxon>
        <taxon>Bacillati</taxon>
        <taxon>Bacillota</taxon>
        <taxon>Bacilli</taxon>
        <taxon>Bacillales</taxon>
        <taxon>Bacillaceae</taxon>
        <taxon>Halobacillus</taxon>
    </lineage>
</organism>
<comment type="caution">
    <text evidence="4">The sequence shown here is derived from an EMBL/GenBank/DDBJ whole genome shotgun (WGS) entry which is preliminary data.</text>
</comment>
<dbReference type="GO" id="GO:0016746">
    <property type="term" value="F:acyltransferase activity"/>
    <property type="evidence" value="ECO:0007669"/>
    <property type="project" value="UniProtKB-KW"/>
</dbReference>
<feature type="domain" description="Phospholipid/glycerol acyltransferase" evidence="3">
    <location>
        <begin position="43"/>
        <end position="160"/>
    </location>
</feature>
<dbReference type="Proteomes" id="UP001596494">
    <property type="component" value="Unassembled WGS sequence"/>
</dbReference>
<dbReference type="PANTHER" id="PTHR10434">
    <property type="entry name" value="1-ACYL-SN-GLYCEROL-3-PHOSPHATE ACYLTRANSFERASE"/>
    <property type="match status" value="1"/>
</dbReference>
<evidence type="ECO:0000256" key="1">
    <source>
        <dbReference type="ARBA" id="ARBA00022679"/>
    </source>
</evidence>
<evidence type="ECO:0000256" key="2">
    <source>
        <dbReference type="ARBA" id="ARBA00023315"/>
    </source>
</evidence>
<dbReference type="CDD" id="cd06551">
    <property type="entry name" value="LPLAT"/>
    <property type="match status" value="1"/>
</dbReference>
<protein>
    <submittedName>
        <fullName evidence="4">Lysophospholipid acyltransferase family protein</fullName>
    </submittedName>
</protein>
<gene>
    <name evidence="4" type="ORF">ACFQMN_10805</name>
</gene>
<accession>A0ABW2K3P0</accession>
<name>A0ABW2K3P0_9BACI</name>
<evidence type="ECO:0000259" key="3">
    <source>
        <dbReference type="SMART" id="SM00563"/>
    </source>
</evidence>
<dbReference type="InterPro" id="IPR002123">
    <property type="entry name" value="Plipid/glycerol_acylTrfase"/>
</dbReference>
<dbReference type="SUPFAM" id="SSF69593">
    <property type="entry name" value="Glycerol-3-phosphate (1)-acyltransferase"/>
    <property type="match status" value="1"/>
</dbReference>
<keyword evidence="2 4" id="KW-0012">Acyltransferase</keyword>
<evidence type="ECO:0000313" key="5">
    <source>
        <dbReference type="Proteomes" id="UP001596494"/>
    </source>
</evidence>
<keyword evidence="5" id="KW-1185">Reference proteome</keyword>
<dbReference type="EMBL" id="JBHTBY010000008">
    <property type="protein sequence ID" value="MFC7321373.1"/>
    <property type="molecule type" value="Genomic_DNA"/>
</dbReference>
<reference evidence="5" key="1">
    <citation type="journal article" date="2019" name="Int. J. Syst. Evol. Microbiol.">
        <title>The Global Catalogue of Microorganisms (GCM) 10K type strain sequencing project: providing services to taxonomists for standard genome sequencing and annotation.</title>
        <authorList>
            <consortium name="The Broad Institute Genomics Platform"/>
            <consortium name="The Broad Institute Genome Sequencing Center for Infectious Disease"/>
            <person name="Wu L."/>
            <person name="Ma J."/>
        </authorList>
    </citation>
    <scope>NUCLEOTIDE SEQUENCE [LARGE SCALE GENOMIC DNA]</scope>
    <source>
        <strain evidence="5">CCUG 73951</strain>
    </source>
</reference>
<dbReference type="Pfam" id="PF01553">
    <property type="entry name" value="Acyltransferase"/>
    <property type="match status" value="1"/>
</dbReference>
<dbReference type="SMART" id="SM00563">
    <property type="entry name" value="PlsC"/>
    <property type="match status" value="1"/>
</dbReference>
<sequence>MLKADKNNFILWGFTRFNRKFLKHHFHNIYVKNSTKKPMNKRTLFMVNHSSWWDSLVIFFLNEQIIRSDAYGMMHEEGIRRFPFFRKIGMYSINTDDRKHLLESLRYSVDLLHHDKTVWIFPQGEEQHLEKRPLGFYSGASYISQKVEQLSIVQVSIYYSMEHHKKPNLYIHIGPPLKPEAYANYSRKARTQLFEDKATNQLDQLKQCVIAEDHKSFINYGRE</sequence>
<proteinExistence type="predicted"/>
<evidence type="ECO:0000313" key="4">
    <source>
        <dbReference type="EMBL" id="MFC7321373.1"/>
    </source>
</evidence>
<dbReference type="RefSeq" id="WP_289216471.1">
    <property type="nucleotide sequence ID" value="NZ_JAPVRC010000006.1"/>
</dbReference>
<dbReference type="PANTHER" id="PTHR10434:SF11">
    <property type="entry name" value="1-ACYL-SN-GLYCEROL-3-PHOSPHATE ACYLTRANSFERASE"/>
    <property type="match status" value="1"/>
</dbReference>